<proteinExistence type="predicted"/>
<dbReference type="OrthoDB" id="3054497at2759"/>
<reference evidence="2 3" key="1">
    <citation type="submission" date="2019-08" db="EMBL/GenBank/DDBJ databases">
        <title>Draft genome sequences of two oriental melons (Cucumis melo L. var makuwa).</title>
        <authorList>
            <person name="Kwon S.-Y."/>
        </authorList>
    </citation>
    <scope>NUCLEOTIDE SEQUENCE [LARGE SCALE GENOMIC DNA]</scope>
    <source>
        <strain evidence="3">cv. SW 3</strain>
        <tissue evidence="2">Leaf</tissue>
    </source>
</reference>
<feature type="compositionally biased region" description="Polar residues" evidence="1">
    <location>
        <begin position="35"/>
        <end position="44"/>
    </location>
</feature>
<feature type="region of interest" description="Disordered" evidence="1">
    <location>
        <begin position="33"/>
        <end position="53"/>
    </location>
</feature>
<organism evidence="2 3">
    <name type="scientific">Cucumis melo var. makuwa</name>
    <name type="common">Oriental melon</name>
    <dbReference type="NCBI Taxonomy" id="1194695"/>
    <lineage>
        <taxon>Eukaryota</taxon>
        <taxon>Viridiplantae</taxon>
        <taxon>Streptophyta</taxon>
        <taxon>Embryophyta</taxon>
        <taxon>Tracheophyta</taxon>
        <taxon>Spermatophyta</taxon>
        <taxon>Magnoliopsida</taxon>
        <taxon>eudicotyledons</taxon>
        <taxon>Gunneridae</taxon>
        <taxon>Pentapetalae</taxon>
        <taxon>rosids</taxon>
        <taxon>fabids</taxon>
        <taxon>Cucurbitales</taxon>
        <taxon>Cucurbitaceae</taxon>
        <taxon>Benincaseae</taxon>
        <taxon>Cucumis</taxon>
    </lineage>
</organism>
<dbReference type="AlphaFoldDB" id="A0A5A7T189"/>
<evidence type="ECO:0000313" key="3">
    <source>
        <dbReference type="Proteomes" id="UP000321393"/>
    </source>
</evidence>
<accession>A0A5A7T189</accession>
<sequence>MRDHKPRSKLVLNEAIDESTRVVDEVGLASRVDKTNTSGQSHPLQSLRMPRRSGRIISQPNHYLDLTKTQVIIPDDGVKDSLSYKQTMNDVEKD</sequence>
<comment type="caution">
    <text evidence="2">The sequence shown here is derived from an EMBL/GenBank/DDBJ whole genome shotgun (WGS) entry which is preliminary data.</text>
</comment>
<dbReference type="Proteomes" id="UP000321393">
    <property type="component" value="Unassembled WGS sequence"/>
</dbReference>
<evidence type="ECO:0000256" key="1">
    <source>
        <dbReference type="SAM" id="MobiDB-lite"/>
    </source>
</evidence>
<protein>
    <submittedName>
        <fullName evidence="2">Gag/pol protein</fullName>
    </submittedName>
</protein>
<name>A0A5A7T189_CUCMM</name>
<gene>
    <name evidence="2" type="ORF">E6C27_scaffold379G00350</name>
</gene>
<evidence type="ECO:0000313" key="2">
    <source>
        <dbReference type="EMBL" id="KAA0037130.1"/>
    </source>
</evidence>
<dbReference type="EMBL" id="SSTE01019034">
    <property type="protein sequence ID" value="KAA0037130.1"/>
    <property type="molecule type" value="Genomic_DNA"/>
</dbReference>